<dbReference type="STRING" id="443144.GM21_1650"/>
<protein>
    <submittedName>
        <fullName evidence="3">Glycosyl transferase family 2</fullName>
    </submittedName>
</protein>
<dbReference type="eggNOG" id="COG1216">
    <property type="taxonomic scope" value="Bacteria"/>
</dbReference>
<dbReference type="Gene3D" id="3.90.550.10">
    <property type="entry name" value="Spore Coat Polysaccharide Biosynthesis Protein SpsA, Chain A"/>
    <property type="match status" value="1"/>
</dbReference>
<feature type="domain" description="Glycosyl transferase family 1" evidence="1">
    <location>
        <begin position="498"/>
        <end position="585"/>
    </location>
</feature>
<dbReference type="CAZy" id="GT2">
    <property type="family name" value="Glycosyltransferase Family 2"/>
</dbReference>
<dbReference type="OrthoDB" id="9790710at2"/>
<dbReference type="SUPFAM" id="SSF53756">
    <property type="entry name" value="UDP-Glycosyltransferase/glycogen phosphorylase"/>
    <property type="match status" value="1"/>
</dbReference>
<name>C6E5U6_GEOSM</name>
<proteinExistence type="predicted"/>
<evidence type="ECO:0000259" key="2">
    <source>
        <dbReference type="Pfam" id="PF00535"/>
    </source>
</evidence>
<dbReference type="InterPro" id="IPR029044">
    <property type="entry name" value="Nucleotide-diphossugar_trans"/>
</dbReference>
<reference evidence="3" key="1">
    <citation type="submission" date="2009-07" db="EMBL/GenBank/DDBJ databases">
        <title>Complete sequence of Geobacter sp. M21.</title>
        <authorList>
            <consortium name="US DOE Joint Genome Institute"/>
            <person name="Lucas S."/>
            <person name="Copeland A."/>
            <person name="Lapidus A."/>
            <person name="Glavina del Rio T."/>
            <person name="Dalin E."/>
            <person name="Tice H."/>
            <person name="Bruce D."/>
            <person name="Goodwin L."/>
            <person name="Pitluck S."/>
            <person name="Saunders E."/>
            <person name="Brettin T."/>
            <person name="Detter J.C."/>
            <person name="Han C."/>
            <person name="Larimer F."/>
            <person name="Land M."/>
            <person name="Hauser L."/>
            <person name="Kyrpides N."/>
            <person name="Ovchinnikova G."/>
            <person name="Lovley D."/>
        </authorList>
    </citation>
    <scope>NUCLEOTIDE SEQUENCE [LARGE SCALE GENOMIC DNA]</scope>
    <source>
        <strain evidence="3">M21</strain>
    </source>
</reference>
<gene>
    <name evidence="3" type="ordered locus">GM21_1650</name>
</gene>
<dbReference type="SUPFAM" id="SSF53448">
    <property type="entry name" value="Nucleotide-diphospho-sugar transferases"/>
    <property type="match status" value="1"/>
</dbReference>
<dbReference type="Pfam" id="PF00535">
    <property type="entry name" value="Glycos_transf_2"/>
    <property type="match status" value="1"/>
</dbReference>
<dbReference type="Pfam" id="PF00534">
    <property type="entry name" value="Glycos_transf_1"/>
    <property type="match status" value="1"/>
</dbReference>
<organism evidence="3">
    <name type="scientific">Geobacter sp. (strain M21)</name>
    <dbReference type="NCBI Taxonomy" id="443144"/>
    <lineage>
        <taxon>Bacteria</taxon>
        <taxon>Pseudomonadati</taxon>
        <taxon>Thermodesulfobacteriota</taxon>
        <taxon>Desulfuromonadia</taxon>
        <taxon>Geobacterales</taxon>
        <taxon>Geobacteraceae</taxon>
        <taxon>Geobacter</taxon>
    </lineage>
</organism>
<keyword evidence="3" id="KW-0808">Transferase</keyword>
<sequence>MSLPSISVCILFYEKPEQTIHCVESLLPAGAPIVVLNNGSSAAATERFSAWAAGHAQIRVLHSDRNLGVSAGRNLLAAQTSEEWLLFVDNDIVMETPQWLHRLQRYADLDVEVIVPRLYNHHDGCYAKFMDIEVRGGRAGFVPLRDNRLNNFPGGASFVRRTLFDRLGGYDEELFVGVEDFELSLRGVLAGAPVRALLVPDIELTHNHLASPGSDADRMAVRNRYDKEVLGNSYRRIAVKHGLLFEDFWEEWVDQQMVSLGVSTWPDEQAEALRRTGRPRIALVADVENWAFANISRNVVSHLSERYDLQIVYSSHYGHDYDRLLCDLYEQGYDLVHFFWRGTILCLYLHLLRTMPTRTPSVPESFIRTKLTFSIYDHCLLGEKDLLEYRILFKYLADGYVVSSQRLFHTYTMLPHYPSPCRIIEDGVDLARFTPCNTQRLLDRDRPLVVGWAGNSDWGMDLDANDFKGFNTIIKPALAQLRQEGYEVVGRFADRKVKQVPYDKMVEYYNSIDVYVCASSIEGTPNPVLEAMACGVPVISTDVGIVPQLLGREQKRYILMHRSVEALKEKLAALAKDPEERMKLSVENLERIKGFTREMEVPKWDDFFQAMLSRDTASREPLKRALLEVPYNFGIEHTVDLFLQRSLSWRITMPLRLLQWHSTRLQNKLRVKLRNRRGR</sequence>
<dbReference type="GO" id="GO:0016757">
    <property type="term" value="F:glycosyltransferase activity"/>
    <property type="evidence" value="ECO:0007669"/>
    <property type="project" value="InterPro"/>
</dbReference>
<evidence type="ECO:0000313" key="3">
    <source>
        <dbReference type="EMBL" id="ACT17705.1"/>
    </source>
</evidence>
<dbReference type="InterPro" id="IPR001173">
    <property type="entry name" value="Glyco_trans_2-like"/>
</dbReference>
<accession>C6E5U6</accession>
<dbReference type="AlphaFoldDB" id="C6E5U6"/>
<dbReference type="HOGENOM" id="CLU_397253_0_0_7"/>
<dbReference type="PANTHER" id="PTHR43179">
    <property type="entry name" value="RHAMNOSYLTRANSFERASE WBBL"/>
    <property type="match status" value="1"/>
</dbReference>
<dbReference type="KEGG" id="gem:GM21_1650"/>
<dbReference type="eggNOG" id="COG0438">
    <property type="taxonomic scope" value="Bacteria"/>
</dbReference>
<dbReference type="CAZy" id="GT4">
    <property type="family name" value="Glycosyltransferase Family 4"/>
</dbReference>
<feature type="domain" description="Glycosyltransferase 2-like" evidence="2">
    <location>
        <begin position="7"/>
        <end position="167"/>
    </location>
</feature>
<dbReference type="Gene3D" id="3.40.50.2000">
    <property type="entry name" value="Glycogen Phosphorylase B"/>
    <property type="match status" value="1"/>
</dbReference>
<evidence type="ECO:0000259" key="1">
    <source>
        <dbReference type="Pfam" id="PF00534"/>
    </source>
</evidence>
<dbReference type="PANTHER" id="PTHR43179:SF7">
    <property type="entry name" value="RHAMNOSYLTRANSFERASE WBBL"/>
    <property type="match status" value="1"/>
</dbReference>
<dbReference type="InterPro" id="IPR001296">
    <property type="entry name" value="Glyco_trans_1"/>
</dbReference>
<dbReference type="CDD" id="cd03801">
    <property type="entry name" value="GT4_PimA-like"/>
    <property type="match status" value="1"/>
</dbReference>
<dbReference type="EMBL" id="CP001661">
    <property type="protein sequence ID" value="ACT17705.1"/>
    <property type="molecule type" value="Genomic_DNA"/>
</dbReference>